<evidence type="ECO:0000313" key="3">
    <source>
        <dbReference type="EMBL" id="GMR47680.1"/>
    </source>
</evidence>
<keyword evidence="2" id="KW-0732">Signal</keyword>
<evidence type="ECO:0008006" key="5">
    <source>
        <dbReference type="Google" id="ProtNLM"/>
    </source>
</evidence>
<evidence type="ECO:0000256" key="1">
    <source>
        <dbReference type="SAM" id="MobiDB-lite"/>
    </source>
</evidence>
<gene>
    <name evidence="3" type="ORF">PMAYCL1PPCAC_17875</name>
</gene>
<accession>A0AAN5CNS5</accession>
<evidence type="ECO:0000256" key="2">
    <source>
        <dbReference type="SAM" id="SignalP"/>
    </source>
</evidence>
<feature type="region of interest" description="Disordered" evidence="1">
    <location>
        <begin position="768"/>
        <end position="796"/>
    </location>
</feature>
<name>A0AAN5CNS5_9BILA</name>
<organism evidence="3 4">
    <name type="scientific">Pristionchus mayeri</name>
    <dbReference type="NCBI Taxonomy" id="1317129"/>
    <lineage>
        <taxon>Eukaryota</taxon>
        <taxon>Metazoa</taxon>
        <taxon>Ecdysozoa</taxon>
        <taxon>Nematoda</taxon>
        <taxon>Chromadorea</taxon>
        <taxon>Rhabditida</taxon>
        <taxon>Rhabditina</taxon>
        <taxon>Diplogasteromorpha</taxon>
        <taxon>Diplogasteroidea</taxon>
        <taxon>Neodiplogasteridae</taxon>
        <taxon>Pristionchus</taxon>
    </lineage>
</organism>
<comment type="caution">
    <text evidence="3">The sequence shown here is derived from an EMBL/GenBank/DDBJ whole genome shotgun (WGS) entry which is preliminary data.</text>
</comment>
<sequence>MGEPTGYLVVLLSFLSLVDAIPDCSSVPYDSLKQKVTYNCPQQGYTYPEGCTGVIHCINNHYFEKYNQGLYITCKANRWMVDGNYELPSCIKGCKALDDNVEMKNATYIGAGKPPLIYMSQGIYYWPSGTTIETNCKPDFVFKKVVHREQGKDSHVCQGGMEGWKDTVNAYNPGQAPGKCDPVCKVFTESDLPPNVYIKATAKAVIVNGKSVLTAGSGVQFECKEGSKYPDGEPFQRFVCKGGAAGYQDLTWDSSPAVVKSCDTLGCTRIDSSNVDPSAFLSYDGCEHGSSVYKDGCTVTIKCNNKNSYFDKPENSAGMSVTCRGGAWVNPLNRTITPLGGKYGDPCIVGCPVLSHSEMRNAEYVGPLPSASNQLYYNGDNKIYAANVKLTTKCKDGFSRENPSDDANEPNVFNCIPIDGWTNTKTGRRDQKPGGCLPSCKISTASIKGSSYSFAPSDVTTSNGQQYLRAGGSFETRCDDGFEAPAGQSAPQKITCKDGSLVDSSTNSPVGAPLTCVKSGAKGCEMVAVPNGKAEKDGCEMVDGLMKEKCKVTLTCSPGFAPSGSAALNDGKQILECKAGNDGWIDQQGNKNAKPLECVPVCEMPTMDRAEVVTAPDSKYVVNVEGKEYVKTGATVSIKCKSPFVGRTEPERSADKIDYKCMGGNDGWSKPATSELMKTPGDACASTCSSVEPSTGQAIVLSPQTFELNGEPKVIEGGKYRLVCKDGFKFPPDTKAAQKNMQNVVCEGGEKGYVDADTKEKTKIESCERGEQPGCNPSIDPSSLPPSKIVKQSDKCTTSNDRSSVGCKITLGCADGYYPKSPEMQLEKEQTLECKDNGTSSYWNEPKSGQPVTSMLECLPGCKEGVGKNAQVVRATRDKINIGDTTYYKENAQLKVKCNDESTYKYGTPYSPNPEMTYTCTGGNFPWTNEEQGRLEKAPGDLCARICEAFDAPAGLRFTETPPVNYINGIRAVKGEGMYKLTCANGYHFPAGTPYEKNNEQILICDSDNGKLKDVTNG</sequence>
<reference evidence="4" key="1">
    <citation type="submission" date="2022-10" db="EMBL/GenBank/DDBJ databases">
        <title>Genome assembly of Pristionchus species.</title>
        <authorList>
            <person name="Yoshida K."/>
            <person name="Sommer R.J."/>
        </authorList>
    </citation>
    <scope>NUCLEOTIDE SEQUENCE [LARGE SCALE GENOMIC DNA]</scope>
    <source>
        <strain evidence="4">RS5460</strain>
    </source>
</reference>
<keyword evidence="4" id="KW-1185">Reference proteome</keyword>
<protein>
    <recommendedName>
        <fullName evidence="5">Sushi domain-containing protein</fullName>
    </recommendedName>
</protein>
<feature type="signal peptide" evidence="2">
    <location>
        <begin position="1"/>
        <end position="20"/>
    </location>
</feature>
<feature type="chain" id="PRO_5042880763" description="Sushi domain-containing protein" evidence="2">
    <location>
        <begin position="21"/>
        <end position="1018"/>
    </location>
</feature>
<feature type="non-terminal residue" evidence="3">
    <location>
        <position position="1018"/>
    </location>
</feature>
<proteinExistence type="predicted"/>
<evidence type="ECO:0000313" key="4">
    <source>
        <dbReference type="Proteomes" id="UP001328107"/>
    </source>
</evidence>
<dbReference type="AlphaFoldDB" id="A0AAN5CNS5"/>
<dbReference type="Proteomes" id="UP001328107">
    <property type="component" value="Unassembled WGS sequence"/>
</dbReference>
<dbReference type="EMBL" id="BTRK01000004">
    <property type="protein sequence ID" value="GMR47680.1"/>
    <property type="molecule type" value="Genomic_DNA"/>
</dbReference>